<reference evidence="8" key="3">
    <citation type="journal article" date="2017" name="Nature">
        <title>Genome sequence of the progenitor of the wheat D genome Aegilops tauschii.</title>
        <authorList>
            <person name="Luo M.C."/>
            <person name="Gu Y.Q."/>
            <person name="Puiu D."/>
            <person name="Wang H."/>
            <person name="Twardziok S.O."/>
            <person name="Deal K.R."/>
            <person name="Huo N."/>
            <person name="Zhu T."/>
            <person name="Wang L."/>
            <person name="Wang Y."/>
            <person name="McGuire P.E."/>
            <person name="Liu S."/>
            <person name="Long H."/>
            <person name="Ramasamy R.K."/>
            <person name="Rodriguez J.C."/>
            <person name="Van S.L."/>
            <person name="Yuan L."/>
            <person name="Wang Z."/>
            <person name="Xia Z."/>
            <person name="Xiao L."/>
            <person name="Anderson O.D."/>
            <person name="Ouyang S."/>
            <person name="Liang Y."/>
            <person name="Zimin A.V."/>
            <person name="Pertea G."/>
            <person name="Qi P."/>
            <person name="Bennetzen J.L."/>
            <person name="Dai X."/>
            <person name="Dawson M.W."/>
            <person name="Muller H.G."/>
            <person name="Kugler K."/>
            <person name="Rivarola-Duarte L."/>
            <person name="Spannagl M."/>
            <person name="Mayer K.F.X."/>
            <person name="Lu F.H."/>
            <person name="Bevan M.W."/>
            <person name="Leroy P."/>
            <person name="Li P."/>
            <person name="You F.M."/>
            <person name="Sun Q."/>
            <person name="Liu Z."/>
            <person name="Lyons E."/>
            <person name="Wicker T."/>
            <person name="Salzberg S.L."/>
            <person name="Devos K.M."/>
            <person name="Dvorak J."/>
        </authorList>
    </citation>
    <scope>NUCLEOTIDE SEQUENCE [LARGE SCALE GENOMIC DNA]</scope>
    <source>
        <strain evidence="8">cv. AL8/78</strain>
    </source>
</reference>
<organism evidence="8 9">
    <name type="scientific">Aegilops tauschii subsp. strangulata</name>
    <name type="common">Goatgrass</name>
    <dbReference type="NCBI Taxonomy" id="200361"/>
    <lineage>
        <taxon>Eukaryota</taxon>
        <taxon>Viridiplantae</taxon>
        <taxon>Streptophyta</taxon>
        <taxon>Embryophyta</taxon>
        <taxon>Tracheophyta</taxon>
        <taxon>Spermatophyta</taxon>
        <taxon>Magnoliopsida</taxon>
        <taxon>Liliopsida</taxon>
        <taxon>Poales</taxon>
        <taxon>Poaceae</taxon>
        <taxon>BOP clade</taxon>
        <taxon>Pooideae</taxon>
        <taxon>Triticodae</taxon>
        <taxon>Triticeae</taxon>
        <taxon>Triticinae</taxon>
        <taxon>Aegilops</taxon>
    </lineage>
</organism>
<dbReference type="InterPro" id="IPR041373">
    <property type="entry name" value="RT_RNaseH"/>
</dbReference>
<name>A0A453B7S8_AEGTS</name>
<reference evidence="9" key="1">
    <citation type="journal article" date="2014" name="Science">
        <title>Ancient hybridizations among the ancestral genomes of bread wheat.</title>
        <authorList>
            <consortium name="International Wheat Genome Sequencing Consortium,"/>
            <person name="Marcussen T."/>
            <person name="Sandve S.R."/>
            <person name="Heier L."/>
            <person name="Spannagl M."/>
            <person name="Pfeifer M."/>
            <person name="Jakobsen K.S."/>
            <person name="Wulff B.B."/>
            <person name="Steuernagel B."/>
            <person name="Mayer K.F."/>
            <person name="Olsen O.A."/>
        </authorList>
    </citation>
    <scope>NUCLEOTIDE SEQUENCE [LARGE SCALE GENOMIC DNA]</scope>
    <source>
        <strain evidence="9">cv. AL8/78</strain>
    </source>
</reference>
<proteinExistence type="predicted"/>
<reference evidence="8" key="4">
    <citation type="submission" date="2019-03" db="UniProtKB">
        <authorList>
            <consortium name="EnsemblPlants"/>
        </authorList>
    </citation>
    <scope>IDENTIFICATION</scope>
</reference>
<dbReference type="Proteomes" id="UP000015105">
    <property type="component" value="Chromosome 2D"/>
</dbReference>
<dbReference type="CDD" id="cd09274">
    <property type="entry name" value="RNase_HI_RT_Ty3"/>
    <property type="match status" value="1"/>
</dbReference>
<keyword evidence="1" id="KW-0808">Transferase</keyword>
<keyword evidence="6" id="KW-0695">RNA-directed DNA polymerase</keyword>
<dbReference type="PANTHER" id="PTHR34072">
    <property type="entry name" value="ENZYMATIC POLYPROTEIN-RELATED"/>
    <property type="match status" value="1"/>
</dbReference>
<feature type="domain" description="Reverse transcriptase RNase H-like" evidence="7">
    <location>
        <begin position="1"/>
        <end position="67"/>
    </location>
</feature>
<dbReference type="EnsemblPlants" id="AET2Gv20397200.1">
    <property type="protein sequence ID" value="AET2Gv20397200.1"/>
    <property type="gene ID" value="AET2Gv20397200"/>
</dbReference>
<dbReference type="Gramene" id="AET2Gv20397200.1">
    <property type="protein sequence ID" value="AET2Gv20397200.1"/>
    <property type="gene ID" value="AET2Gv20397200"/>
</dbReference>
<keyword evidence="2" id="KW-0548">Nucleotidyltransferase</keyword>
<dbReference type="AlphaFoldDB" id="A0A453B7S8"/>
<evidence type="ECO:0000256" key="3">
    <source>
        <dbReference type="ARBA" id="ARBA00022722"/>
    </source>
</evidence>
<dbReference type="Pfam" id="PF17917">
    <property type="entry name" value="RT_RNaseH"/>
    <property type="match status" value="1"/>
</dbReference>
<keyword evidence="4" id="KW-0255">Endonuclease</keyword>
<dbReference type="GO" id="GO:0016787">
    <property type="term" value="F:hydrolase activity"/>
    <property type="evidence" value="ECO:0007669"/>
    <property type="project" value="UniProtKB-KW"/>
</dbReference>
<evidence type="ECO:0000256" key="4">
    <source>
        <dbReference type="ARBA" id="ARBA00022759"/>
    </source>
</evidence>
<evidence type="ECO:0000256" key="1">
    <source>
        <dbReference type="ARBA" id="ARBA00022679"/>
    </source>
</evidence>
<keyword evidence="3" id="KW-0540">Nuclease</keyword>
<dbReference type="GO" id="GO:0003964">
    <property type="term" value="F:RNA-directed DNA polymerase activity"/>
    <property type="evidence" value="ECO:0007669"/>
    <property type="project" value="UniProtKB-KW"/>
</dbReference>
<keyword evidence="5" id="KW-0378">Hydrolase</keyword>
<evidence type="ECO:0000313" key="9">
    <source>
        <dbReference type="Proteomes" id="UP000015105"/>
    </source>
</evidence>
<protein>
    <recommendedName>
        <fullName evidence="7">Reverse transcriptase RNase H-like domain-containing protein</fullName>
    </recommendedName>
</protein>
<reference evidence="9" key="2">
    <citation type="journal article" date="2017" name="Nat. Plants">
        <title>The Aegilops tauschii genome reveals multiple impacts of transposons.</title>
        <authorList>
            <person name="Zhao G."/>
            <person name="Zou C."/>
            <person name="Li K."/>
            <person name="Wang K."/>
            <person name="Li T."/>
            <person name="Gao L."/>
            <person name="Zhang X."/>
            <person name="Wang H."/>
            <person name="Yang Z."/>
            <person name="Liu X."/>
            <person name="Jiang W."/>
            <person name="Mao L."/>
            <person name="Kong X."/>
            <person name="Jiao Y."/>
            <person name="Jia J."/>
        </authorList>
    </citation>
    <scope>NUCLEOTIDE SEQUENCE [LARGE SCALE GENOMIC DNA]</scope>
    <source>
        <strain evidence="9">cv. AL8/78</strain>
    </source>
</reference>
<accession>A0A453B7S8</accession>
<evidence type="ECO:0000313" key="8">
    <source>
        <dbReference type="EnsemblPlants" id="AET2Gv20397200.1"/>
    </source>
</evidence>
<keyword evidence="9" id="KW-1185">Reference proteome</keyword>
<reference evidence="8" key="5">
    <citation type="journal article" date="2021" name="G3 (Bethesda)">
        <title>Aegilops tauschii genome assembly Aet v5.0 features greater sequence contiguity and improved annotation.</title>
        <authorList>
            <person name="Wang L."/>
            <person name="Zhu T."/>
            <person name="Rodriguez J.C."/>
            <person name="Deal K.R."/>
            <person name="Dubcovsky J."/>
            <person name="McGuire P.E."/>
            <person name="Lux T."/>
            <person name="Spannagl M."/>
            <person name="Mayer K.F.X."/>
            <person name="Baldrich P."/>
            <person name="Meyers B.C."/>
            <person name="Huo N."/>
            <person name="Gu Y.Q."/>
            <person name="Zhou H."/>
            <person name="Devos K.M."/>
            <person name="Bennetzen J.L."/>
            <person name="Unver T."/>
            <person name="Budak H."/>
            <person name="Gulick P.J."/>
            <person name="Galiba G."/>
            <person name="Kalapos B."/>
            <person name="Nelson D.R."/>
            <person name="Li P."/>
            <person name="You F.M."/>
            <person name="Luo M.C."/>
            <person name="Dvorak J."/>
        </authorList>
    </citation>
    <scope>NUCLEOTIDE SEQUENCE [LARGE SCALE GENOMIC DNA]</scope>
    <source>
        <strain evidence="8">cv. AL8/78</strain>
    </source>
</reference>
<sequence length="93" mass="10783">MSKALCPKFRGLSTYEKEYLAVVVAVEQWRPYLQHSEFVIQTDQKSLIHLEEQRLTTPWQQKAFTKLLGLRYTIKYKKGVENGAADALSRATH</sequence>
<evidence type="ECO:0000259" key="7">
    <source>
        <dbReference type="Pfam" id="PF17917"/>
    </source>
</evidence>
<dbReference type="SUPFAM" id="SSF56672">
    <property type="entry name" value="DNA/RNA polymerases"/>
    <property type="match status" value="1"/>
</dbReference>
<evidence type="ECO:0000256" key="5">
    <source>
        <dbReference type="ARBA" id="ARBA00022801"/>
    </source>
</evidence>
<dbReference type="PANTHER" id="PTHR34072:SF55">
    <property type="entry name" value="DNA_RNA POLYMERASES SUPERFAMILY PROTEIN"/>
    <property type="match status" value="1"/>
</dbReference>
<dbReference type="InterPro" id="IPR043502">
    <property type="entry name" value="DNA/RNA_pol_sf"/>
</dbReference>
<dbReference type="STRING" id="200361.A0A453B7S8"/>
<evidence type="ECO:0000256" key="6">
    <source>
        <dbReference type="ARBA" id="ARBA00022918"/>
    </source>
</evidence>
<dbReference type="GO" id="GO:0004519">
    <property type="term" value="F:endonuclease activity"/>
    <property type="evidence" value="ECO:0007669"/>
    <property type="project" value="UniProtKB-KW"/>
</dbReference>
<evidence type="ECO:0000256" key="2">
    <source>
        <dbReference type="ARBA" id="ARBA00022695"/>
    </source>
</evidence>